<dbReference type="Pfam" id="PF00583">
    <property type="entry name" value="Acetyltransf_1"/>
    <property type="match status" value="1"/>
</dbReference>
<dbReference type="PROSITE" id="PS51186">
    <property type="entry name" value="GNAT"/>
    <property type="match status" value="1"/>
</dbReference>
<protein>
    <recommendedName>
        <fullName evidence="1">N-acetyltransferase domain-containing protein</fullName>
    </recommendedName>
</protein>
<name>A0ABD4ESM7_9GAMM</name>
<feature type="domain" description="N-acetyltransferase" evidence="1">
    <location>
        <begin position="7"/>
        <end position="152"/>
    </location>
</feature>
<reference evidence="2 3" key="1">
    <citation type="submission" date="2016-03" db="EMBL/GenBank/DDBJ databases">
        <authorList>
            <person name="Zhang H."/>
            <person name="Liu R."/>
            <person name="Wang M."/>
            <person name="Wang H."/>
            <person name="Wang L."/>
            <person name="Song L."/>
        </authorList>
    </citation>
    <scope>NUCLEOTIDE SEQUENCE [LARGE SCALE GENOMIC DNA]</scope>
    <source>
        <strain evidence="2 3">DSM 16099</strain>
    </source>
</reference>
<accession>A0ABD4ESM7</accession>
<comment type="caution">
    <text evidence="2">The sequence shown here is derived from an EMBL/GenBank/DDBJ whole genome shotgun (WGS) entry which is preliminary data.</text>
</comment>
<dbReference type="Gene3D" id="3.40.630.30">
    <property type="match status" value="1"/>
</dbReference>
<dbReference type="InterPro" id="IPR016181">
    <property type="entry name" value="Acyl_CoA_acyltransferase"/>
</dbReference>
<evidence type="ECO:0000313" key="2">
    <source>
        <dbReference type="EMBL" id="KYL37296.1"/>
    </source>
</evidence>
<gene>
    <name evidence="2" type="ORF">A2I96_00465</name>
</gene>
<organism evidence="2 3">
    <name type="scientific">Pseudoalteromonas tetraodonis</name>
    <dbReference type="NCBI Taxonomy" id="43659"/>
    <lineage>
        <taxon>Bacteria</taxon>
        <taxon>Pseudomonadati</taxon>
        <taxon>Pseudomonadota</taxon>
        <taxon>Gammaproteobacteria</taxon>
        <taxon>Alteromonadales</taxon>
        <taxon>Pseudoalteromonadaceae</taxon>
        <taxon>Pseudoalteromonas</taxon>
    </lineage>
</organism>
<dbReference type="InterPro" id="IPR000182">
    <property type="entry name" value="GNAT_dom"/>
</dbReference>
<dbReference type="CDD" id="cd04301">
    <property type="entry name" value="NAT_SF"/>
    <property type="match status" value="1"/>
</dbReference>
<dbReference type="Proteomes" id="UP000075763">
    <property type="component" value="Unassembled WGS sequence"/>
</dbReference>
<sequence length="153" mass="17542">MCHRGIVKISNLVDCPSEIEVVANWYFNEWDHKDSEATLENVIEKVSSISNRTTFVAHIDGELAGAGELKYREYSDYPSYNHWLDGICVPIEHRGKGISTALIEFAKSKSIELQIPAIYLRCEEHLVKLYESHGFQVVCVEETKFIMEFKVNT</sequence>
<dbReference type="AlphaFoldDB" id="A0ABD4ESM7"/>
<dbReference type="SUPFAM" id="SSF55729">
    <property type="entry name" value="Acyl-CoA N-acyltransferases (Nat)"/>
    <property type="match status" value="1"/>
</dbReference>
<proteinExistence type="predicted"/>
<evidence type="ECO:0000313" key="3">
    <source>
        <dbReference type="Proteomes" id="UP000075763"/>
    </source>
</evidence>
<evidence type="ECO:0000259" key="1">
    <source>
        <dbReference type="PROSITE" id="PS51186"/>
    </source>
</evidence>
<dbReference type="EMBL" id="LVCN01000001">
    <property type="protein sequence ID" value="KYL37296.1"/>
    <property type="molecule type" value="Genomic_DNA"/>
</dbReference>